<comment type="caution">
    <text evidence="1">The sequence shown here is derived from an EMBL/GenBank/DDBJ whole genome shotgun (WGS) entry which is preliminary data.</text>
</comment>
<dbReference type="OrthoDB" id="5892231at2"/>
<accession>N9DK28</accession>
<sequence>MSRSKPKYIETELGTEKLCICCDEYYPLDDEFFFHRIRKNKMGEKKQYEAPCKACYPIHYNKQTSGRYSIKSNYEVTL</sequence>
<dbReference type="RefSeq" id="WP_005030357.1">
    <property type="nucleotide sequence ID" value="NZ_KB849755.1"/>
</dbReference>
<evidence type="ECO:0000313" key="1">
    <source>
        <dbReference type="EMBL" id="ENV98171.1"/>
    </source>
</evidence>
<dbReference type="AlphaFoldDB" id="N9DK28"/>
<proteinExistence type="predicted"/>
<dbReference type="PATRIC" id="fig|1217650.3.peg.1205"/>
<evidence type="ECO:0000313" key="2">
    <source>
        <dbReference type="Proteomes" id="UP000013251"/>
    </source>
</evidence>
<reference evidence="1 2" key="1">
    <citation type="submission" date="2013-02" db="EMBL/GenBank/DDBJ databases">
        <title>The Genome Sequence of Acinetobacter bereziniae CIP 70.12.</title>
        <authorList>
            <consortium name="The Broad Institute Genome Sequencing Platform"/>
            <consortium name="The Broad Institute Genome Sequencing Center for Infectious Disease"/>
            <person name="Cerqueira G."/>
            <person name="Feldgarden M."/>
            <person name="Courvalin P."/>
            <person name="Perichon B."/>
            <person name="Grillot-Courvalin C."/>
            <person name="Clermont D."/>
            <person name="Rocha E."/>
            <person name="Yoon E.-J."/>
            <person name="Nemec A."/>
            <person name="Walker B."/>
            <person name="Young S.K."/>
            <person name="Zeng Q."/>
            <person name="Gargeya S."/>
            <person name="Fitzgerald M."/>
            <person name="Haas B."/>
            <person name="Abouelleil A."/>
            <person name="Alvarado L."/>
            <person name="Arachchi H.M."/>
            <person name="Berlin A.M."/>
            <person name="Chapman S.B."/>
            <person name="Dewar J."/>
            <person name="Goldberg J."/>
            <person name="Griggs A."/>
            <person name="Gujja S."/>
            <person name="Hansen M."/>
            <person name="Howarth C."/>
            <person name="Imamovic A."/>
            <person name="Larimer J."/>
            <person name="McCowan C."/>
            <person name="Murphy C."/>
            <person name="Neiman D."/>
            <person name="Pearson M."/>
            <person name="Priest M."/>
            <person name="Roberts A."/>
            <person name="Saif S."/>
            <person name="Shea T."/>
            <person name="Sisk P."/>
            <person name="Sykes S."/>
            <person name="Wortman J."/>
            <person name="Nusbaum C."/>
            <person name="Birren B."/>
        </authorList>
    </citation>
    <scope>NUCLEOTIDE SEQUENCE [LARGE SCALE GENOMIC DNA]</scope>
    <source>
        <strain evidence="1 2">CIP 70.12</strain>
    </source>
</reference>
<dbReference type="Proteomes" id="UP000013251">
    <property type="component" value="Unassembled WGS sequence"/>
</dbReference>
<organism evidence="1 2">
    <name type="scientific">Acinetobacter bereziniae LMG 1003 = CIP 70.12</name>
    <dbReference type="NCBI Taxonomy" id="981324"/>
    <lineage>
        <taxon>Bacteria</taxon>
        <taxon>Pseudomonadati</taxon>
        <taxon>Pseudomonadota</taxon>
        <taxon>Gammaproteobacteria</taxon>
        <taxon>Moraxellales</taxon>
        <taxon>Moraxellaceae</taxon>
        <taxon>Acinetobacter</taxon>
    </lineage>
</organism>
<keyword evidence="2" id="KW-1185">Reference proteome</keyword>
<name>N9DK28_ACIBZ</name>
<protein>
    <submittedName>
        <fullName evidence="1">Uncharacterized protein</fullName>
    </submittedName>
</protein>
<dbReference type="EMBL" id="APQG01000017">
    <property type="protein sequence ID" value="ENV98171.1"/>
    <property type="molecule type" value="Genomic_DNA"/>
</dbReference>
<gene>
    <name evidence="1" type="ORF">F938_01230</name>
</gene>
<dbReference type="HOGENOM" id="CLU_193471_0_0_6"/>